<evidence type="ECO:0000259" key="7">
    <source>
        <dbReference type="PROSITE" id="PS51379"/>
    </source>
</evidence>
<dbReference type="AlphaFoldDB" id="A0A7C1FJJ4"/>
<evidence type="ECO:0000256" key="1">
    <source>
        <dbReference type="ARBA" id="ARBA00022485"/>
    </source>
</evidence>
<comment type="catalytic activity">
    <reaction evidence="6">
        <text>glycolate + A = glyoxylate + AH2</text>
        <dbReference type="Rhea" id="RHEA:21264"/>
        <dbReference type="ChEBI" id="CHEBI:13193"/>
        <dbReference type="ChEBI" id="CHEBI:17499"/>
        <dbReference type="ChEBI" id="CHEBI:29805"/>
        <dbReference type="ChEBI" id="CHEBI:36655"/>
        <dbReference type="EC" id="1.1.99.14"/>
    </reaction>
</comment>
<protein>
    <recommendedName>
        <fullName evidence="6">Glycolate oxidase iron-sulfur subunit</fullName>
        <ecNumber evidence="6">1.1.99.14</ecNumber>
    </recommendedName>
</protein>
<feature type="domain" description="4Fe-4S ferredoxin-type" evidence="7">
    <location>
        <begin position="63"/>
        <end position="88"/>
    </location>
</feature>
<dbReference type="PIRSF" id="PIRSF000139">
    <property type="entry name" value="Glc_ox_4Fe-4S"/>
    <property type="match status" value="1"/>
</dbReference>
<dbReference type="Gene3D" id="1.10.1060.10">
    <property type="entry name" value="Alpha-helical ferredoxin"/>
    <property type="match status" value="1"/>
</dbReference>
<dbReference type="PANTHER" id="PTHR32479">
    <property type="entry name" value="GLYCOLATE OXIDASE IRON-SULFUR SUBUNIT"/>
    <property type="match status" value="1"/>
</dbReference>
<keyword evidence="2 6" id="KW-0479">Metal-binding</keyword>
<comment type="cofactor">
    <cofactor evidence="6">
        <name>[4Fe-4S] cluster</name>
        <dbReference type="ChEBI" id="CHEBI:49883"/>
    </cofactor>
    <text evidence="6">Binds 2 [4Fe-4S] clusters.</text>
</comment>
<name>A0A7C1FJJ4_9CHLR</name>
<dbReference type="SUPFAM" id="SSF46548">
    <property type="entry name" value="alpha-helical ferredoxin"/>
    <property type="match status" value="1"/>
</dbReference>
<evidence type="ECO:0000256" key="3">
    <source>
        <dbReference type="ARBA" id="ARBA00022737"/>
    </source>
</evidence>
<dbReference type="PANTHER" id="PTHR32479:SF17">
    <property type="entry name" value="GLYCOLATE OXIDASE IRON-SULFUR SUBUNIT"/>
    <property type="match status" value="1"/>
</dbReference>
<dbReference type="PROSITE" id="PS51379">
    <property type="entry name" value="4FE4S_FER_2"/>
    <property type="match status" value="2"/>
</dbReference>
<keyword evidence="6" id="KW-0813">Transport</keyword>
<evidence type="ECO:0000256" key="4">
    <source>
        <dbReference type="ARBA" id="ARBA00023004"/>
    </source>
</evidence>
<sequence length="427" mass="46172">MLHTIPVDALGPQGEAMAKAVETCVHCGFCLASCPTYRVLGEEMDSPRGRIFLMKEALEGRIETSDVLPFIDRCLGCMACVTACPSGVEYGHLLTPFRARAEAVRRRPLLDQAVRTLIQETLPYPQRFRLAVQSGRLGRWIRPLLPAPIGAMLDLLPERLPEAPPLPEVYPAQGKRRARVALLAGCVQQVLAPQINWAALRVLARNGVETVIPRGQGCCGSLSLHIGETAQAQALAQHNVKIFPTDVDAILTTAAGCGSGMHEYGLLFAGEPDADQATAFGNRVRDVSVFLDELGVVTPPPLPEPVTAAYHDACHLAHAQRVAAPPRRLLSQIVHLRLVEIPEGELCCGSAGTYNLEQPELARAIGERKARNILSTGAEAVITGNIGCIAQIKTHLELLGRPLPLWHTVQVLDWAYRGQPLGSEDSV</sequence>
<dbReference type="GO" id="GO:0019154">
    <property type="term" value="F:glycolate dehydrogenase activity"/>
    <property type="evidence" value="ECO:0007669"/>
    <property type="project" value="UniProtKB-EC"/>
</dbReference>
<dbReference type="EMBL" id="DSMG01000121">
    <property type="protein sequence ID" value="HDX32274.1"/>
    <property type="molecule type" value="Genomic_DNA"/>
</dbReference>
<accession>A0A7C1FJJ4</accession>
<keyword evidence="5 6" id="KW-0411">Iron-sulfur</keyword>
<gene>
    <name evidence="8" type="ORF">ENQ20_12430</name>
</gene>
<keyword evidence="4 6" id="KW-0408">Iron</keyword>
<dbReference type="Pfam" id="PF13183">
    <property type="entry name" value="Fer4_8"/>
    <property type="match status" value="1"/>
</dbReference>
<organism evidence="8">
    <name type="scientific">Caldilinea aerophila</name>
    <dbReference type="NCBI Taxonomy" id="133453"/>
    <lineage>
        <taxon>Bacteria</taxon>
        <taxon>Bacillati</taxon>
        <taxon>Chloroflexota</taxon>
        <taxon>Caldilineae</taxon>
        <taxon>Caldilineales</taxon>
        <taxon>Caldilineaceae</taxon>
        <taxon>Caldilinea</taxon>
    </lineage>
</organism>
<dbReference type="InterPro" id="IPR004017">
    <property type="entry name" value="Cys_rich_dom"/>
</dbReference>
<dbReference type="Pfam" id="PF02754">
    <property type="entry name" value="CCG"/>
    <property type="match status" value="2"/>
</dbReference>
<reference evidence="8" key="1">
    <citation type="journal article" date="2020" name="mSystems">
        <title>Genome- and Community-Level Interaction Insights into Carbon Utilization and Element Cycling Functions of Hydrothermarchaeota in Hydrothermal Sediment.</title>
        <authorList>
            <person name="Zhou Z."/>
            <person name="Liu Y."/>
            <person name="Xu W."/>
            <person name="Pan J."/>
            <person name="Luo Z.H."/>
            <person name="Li M."/>
        </authorList>
    </citation>
    <scope>NUCLEOTIDE SEQUENCE [LARGE SCALE GENOMIC DNA]</scope>
    <source>
        <strain evidence="8">SpSt-289</strain>
    </source>
</reference>
<keyword evidence="3" id="KW-0677">Repeat</keyword>
<dbReference type="InterPro" id="IPR017900">
    <property type="entry name" value="4Fe4S_Fe_S_CS"/>
</dbReference>
<proteinExistence type="predicted"/>
<keyword evidence="1 6" id="KW-0004">4Fe-4S</keyword>
<feature type="domain" description="4Fe-4S ferredoxin-type" evidence="7">
    <location>
        <begin position="14"/>
        <end position="45"/>
    </location>
</feature>
<dbReference type="EC" id="1.1.99.14" evidence="6"/>
<comment type="caution">
    <text evidence="8">The sequence shown here is derived from an EMBL/GenBank/DDBJ whole genome shotgun (WGS) entry which is preliminary data.</text>
</comment>
<comment type="catalytic activity">
    <reaction evidence="6">
        <text>(R)-lactate + A = pyruvate + AH2</text>
        <dbReference type="Rhea" id="RHEA:15089"/>
        <dbReference type="ChEBI" id="CHEBI:13193"/>
        <dbReference type="ChEBI" id="CHEBI:15361"/>
        <dbReference type="ChEBI" id="CHEBI:16004"/>
        <dbReference type="ChEBI" id="CHEBI:17499"/>
    </reaction>
</comment>
<evidence type="ECO:0000256" key="5">
    <source>
        <dbReference type="ARBA" id="ARBA00023014"/>
    </source>
</evidence>
<evidence type="ECO:0000256" key="6">
    <source>
        <dbReference type="PIRNR" id="PIRNR000139"/>
    </source>
</evidence>
<keyword evidence="6" id="KW-0249">Electron transport</keyword>
<comment type="function">
    <text evidence="6">Component of a complex that catalyzes the oxidation of glycolate to glyoxylate.</text>
</comment>
<dbReference type="PROSITE" id="PS00198">
    <property type="entry name" value="4FE4S_FER_1"/>
    <property type="match status" value="1"/>
</dbReference>
<dbReference type="GO" id="GO:0051539">
    <property type="term" value="F:4 iron, 4 sulfur cluster binding"/>
    <property type="evidence" value="ECO:0007669"/>
    <property type="project" value="UniProtKB-UniRule"/>
</dbReference>
<evidence type="ECO:0000313" key="8">
    <source>
        <dbReference type="EMBL" id="HDX32274.1"/>
    </source>
</evidence>
<dbReference type="GO" id="GO:0046872">
    <property type="term" value="F:metal ion binding"/>
    <property type="evidence" value="ECO:0007669"/>
    <property type="project" value="UniProtKB-UniRule"/>
</dbReference>
<dbReference type="InterPro" id="IPR009051">
    <property type="entry name" value="Helical_ferredxn"/>
</dbReference>
<dbReference type="InterPro" id="IPR012257">
    <property type="entry name" value="Glc_ox_4Fe-4S"/>
</dbReference>
<dbReference type="InterPro" id="IPR017896">
    <property type="entry name" value="4Fe4S_Fe-S-bd"/>
</dbReference>
<evidence type="ECO:0000256" key="2">
    <source>
        <dbReference type="ARBA" id="ARBA00022723"/>
    </source>
</evidence>